<evidence type="ECO:0000313" key="2">
    <source>
        <dbReference type="EnsemblMetazoa" id="ASIC001842-PA"/>
    </source>
</evidence>
<dbReference type="EMBL" id="KE524456">
    <property type="protein sequence ID" value="KFB35354.1"/>
    <property type="molecule type" value="Genomic_DNA"/>
</dbReference>
<dbReference type="EMBL" id="ATLV01008177">
    <property type="status" value="NOT_ANNOTATED_CDS"/>
    <property type="molecule type" value="Genomic_DNA"/>
</dbReference>
<sequence length="70" mass="7881">MPNALVFVLACNPLRITVFNDTVAYAPRGYGACKAECHVATVWYHELSFLCVGTKNERRYAERVCAVEEL</sequence>
<protein>
    <submittedName>
        <fullName evidence="1 2">Uncharacterized protein</fullName>
    </submittedName>
</protein>
<proteinExistence type="predicted"/>
<accession>A0A084VBL0</accession>
<reference evidence="1 3" key="1">
    <citation type="journal article" date="2014" name="BMC Genomics">
        <title>Genome sequence of Anopheles sinensis provides insight into genetics basis of mosquito competence for malaria parasites.</title>
        <authorList>
            <person name="Zhou D."/>
            <person name="Zhang D."/>
            <person name="Ding G."/>
            <person name="Shi L."/>
            <person name="Hou Q."/>
            <person name="Ye Y."/>
            <person name="Xu Y."/>
            <person name="Zhou H."/>
            <person name="Xiong C."/>
            <person name="Li S."/>
            <person name="Yu J."/>
            <person name="Hong S."/>
            <person name="Yu X."/>
            <person name="Zou P."/>
            <person name="Chen C."/>
            <person name="Chang X."/>
            <person name="Wang W."/>
            <person name="Lv Y."/>
            <person name="Sun Y."/>
            <person name="Ma L."/>
            <person name="Shen B."/>
            <person name="Zhu C."/>
        </authorList>
    </citation>
    <scope>NUCLEOTIDE SEQUENCE [LARGE SCALE GENOMIC DNA]</scope>
</reference>
<dbReference type="Proteomes" id="UP000030765">
    <property type="component" value="Unassembled WGS sequence"/>
</dbReference>
<reference evidence="2" key="2">
    <citation type="submission" date="2020-05" db="UniProtKB">
        <authorList>
            <consortium name="EnsemblMetazoa"/>
        </authorList>
    </citation>
    <scope>IDENTIFICATION</scope>
</reference>
<name>A0A084VBL0_ANOSI</name>
<dbReference type="VEuPathDB" id="VectorBase:ASIC001842"/>
<keyword evidence="3" id="KW-1185">Reference proteome</keyword>
<organism evidence="1">
    <name type="scientific">Anopheles sinensis</name>
    <name type="common">Mosquito</name>
    <dbReference type="NCBI Taxonomy" id="74873"/>
    <lineage>
        <taxon>Eukaryota</taxon>
        <taxon>Metazoa</taxon>
        <taxon>Ecdysozoa</taxon>
        <taxon>Arthropoda</taxon>
        <taxon>Hexapoda</taxon>
        <taxon>Insecta</taxon>
        <taxon>Pterygota</taxon>
        <taxon>Neoptera</taxon>
        <taxon>Endopterygota</taxon>
        <taxon>Diptera</taxon>
        <taxon>Nematocera</taxon>
        <taxon>Culicoidea</taxon>
        <taxon>Culicidae</taxon>
        <taxon>Anophelinae</taxon>
        <taxon>Anopheles</taxon>
    </lineage>
</organism>
<evidence type="ECO:0000313" key="1">
    <source>
        <dbReference type="EMBL" id="KFB35354.1"/>
    </source>
</evidence>
<dbReference type="EnsemblMetazoa" id="ASIC001842-RA">
    <property type="protein sequence ID" value="ASIC001842-PA"/>
    <property type="gene ID" value="ASIC001842"/>
</dbReference>
<gene>
    <name evidence="1" type="ORF">ZHAS_00001842</name>
</gene>
<dbReference type="AlphaFoldDB" id="A0A084VBL0"/>
<evidence type="ECO:0000313" key="3">
    <source>
        <dbReference type="Proteomes" id="UP000030765"/>
    </source>
</evidence>